<organism evidence="2 3">
    <name type="scientific">Vreelandella sulfidaeris</name>
    <dbReference type="NCBI Taxonomy" id="115553"/>
    <lineage>
        <taxon>Bacteria</taxon>
        <taxon>Pseudomonadati</taxon>
        <taxon>Pseudomonadota</taxon>
        <taxon>Gammaproteobacteria</taxon>
        <taxon>Oceanospirillales</taxon>
        <taxon>Halomonadaceae</taxon>
        <taxon>Vreelandella</taxon>
    </lineage>
</organism>
<dbReference type="KEGG" id="hsr:HSBAA_02850"/>
<dbReference type="Proteomes" id="UP000320231">
    <property type="component" value="Chromosome"/>
</dbReference>
<evidence type="ECO:0000313" key="2">
    <source>
        <dbReference type="EMBL" id="BBI58979.1"/>
    </source>
</evidence>
<protein>
    <recommendedName>
        <fullName evidence="1">Helix-turn-helix type 11 domain-containing protein</fullName>
    </recommendedName>
</protein>
<accession>A0A455U2N3</accession>
<proteinExistence type="predicted"/>
<gene>
    <name evidence="2" type="ORF">HSBAA_02850</name>
</gene>
<dbReference type="AlphaFoldDB" id="A0A455U2N3"/>
<feature type="domain" description="Helix-turn-helix type 11" evidence="1">
    <location>
        <begin position="7"/>
        <end position="43"/>
    </location>
</feature>
<reference evidence="2 3" key="1">
    <citation type="journal article" date="2019" name="Microbiol. Resour. Announc.">
        <title>Complete Genome Sequence of Halomonas sulfidaeris Strain Esulfide1 Isolated from a Metal Sulfide Rock at a Depth of 2,200 Meters, Obtained Using Nanopore Sequencing.</title>
        <authorList>
            <person name="Saito M."/>
            <person name="Nishigata A."/>
            <person name="Galipon J."/>
            <person name="Arakawa K."/>
        </authorList>
    </citation>
    <scope>NUCLEOTIDE SEQUENCE [LARGE SCALE GENOMIC DNA]</scope>
    <source>
        <strain evidence="2 3">ATCC BAA-803</strain>
    </source>
</reference>
<dbReference type="InterPro" id="IPR036388">
    <property type="entry name" value="WH-like_DNA-bd_sf"/>
</dbReference>
<dbReference type="SUPFAM" id="SSF46785">
    <property type="entry name" value="Winged helix' DNA-binding domain"/>
    <property type="match status" value="1"/>
</dbReference>
<evidence type="ECO:0000313" key="3">
    <source>
        <dbReference type="Proteomes" id="UP000320231"/>
    </source>
</evidence>
<dbReference type="InterPro" id="IPR036390">
    <property type="entry name" value="WH_DNA-bd_sf"/>
</dbReference>
<dbReference type="InterPro" id="IPR013196">
    <property type="entry name" value="HTH_11"/>
</dbReference>
<dbReference type="EMBL" id="AP019514">
    <property type="protein sequence ID" value="BBI58979.1"/>
    <property type="molecule type" value="Genomic_DNA"/>
</dbReference>
<sequence>MTIGNLMRLLSDGEVHSGEQLGETLGISRAAVWKQLKSLRHLGLSWWLSKGVAIGWLSR</sequence>
<dbReference type="Pfam" id="PF08279">
    <property type="entry name" value="HTH_11"/>
    <property type="match status" value="1"/>
</dbReference>
<name>A0A455U2N3_9GAMM</name>
<dbReference type="Gene3D" id="1.10.10.10">
    <property type="entry name" value="Winged helix-like DNA-binding domain superfamily/Winged helix DNA-binding domain"/>
    <property type="match status" value="1"/>
</dbReference>
<evidence type="ECO:0000259" key="1">
    <source>
        <dbReference type="Pfam" id="PF08279"/>
    </source>
</evidence>